<dbReference type="Proteomes" id="UP001172386">
    <property type="component" value="Unassembled WGS sequence"/>
</dbReference>
<comment type="caution">
    <text evidence="1">The sequence shown here is derived from an EMBL/GenBank/DDBJ whole genome shotgun (WGS) entry which is preliminary data.</text>
</comment>
<accession>A0ACC3A1K7</accession>
<evidence type="ECO:0000313" key="2">
    <source>
        <dbReference type="Proteomes" id="UP001172386"/>
    </source>
</evidence>
<proteinExistence type="predicted"/>
<sequence>MKAITIDSSGTPLIEEREMPKLRPSYMLVAPQAYALNPYDSLGIDYGFAKPGMLLGCDFAGTVVEVDDADTTRRWKKGERVCGFTRSTDPHQPENGAFADCICAKADLMYHIPEHLSFEEASAMGVTIVTIGRAMFDKFGIKYPRVNENGLVDTKPLPERQILIYGGSSCLGTMAIQLAKLSNFYVVTVCSPTNFDLVRSYGADFVVDYKSPTAVEDLLAQAKSNEQAFGALTLCVDCISNTSSSEFCYKVLNPEKMRENYLNRQYSAVMPWTVEMPGVTKFETLGYSFCGEPWGVMDHMFPASKQDFESSRQFSIVVEHLLKLGKIKPHPVDARKGGLLGIVEQGLQNMRAGVSGSINTDVDFDTSNIKGKTAVITGGANGIGEAYTRALVKAGAFVVIADLDEEFGSSLEKELSSSSVKFIKTDVTKWVDQLAVFKAAISSSSSGKIDIVIANAGISGADSIFFNNLELDEPEEPRLNILNVNLVGVLYTVKLALFYFRKQYASYKGEPLDQNLILQGSLAGYLDLPGAIQYTSSKWGLRGIMRTLRRSEVQYNIRVNYIGPWFVQTKIMSETVVQHLRQRNVEFATVEDAGQAALRIISDPKVIGRSFVSFVGPTGVGKSTLVRAMMMVGAVEDMRQNLYSSRASDHWLNERRLWECRSKGPVTRSNHATLQMKPTSEGVHLYQDSTIQSVQYEEHGRDAENVTILLADCEGFNADTTQTSAARSQLNLPLINSKGLRRSDSVASQRSSRTTVAESPEPEEIRASLRYDKIIPIQAPHLRNKGKDGAELFYARYLYAFSDVVTFVTDKLQSLGSELRKFLEWIARAEKWALPPKSPRTLIIVINKADSFNDNYYSENFLKEQMFNDLANQRIWESSDELQALKDMHDKPLTSKFGRITNNEMFFRLFFQDVRICYIPQRGKDPVQGDQKLYGQYQVLRQMIVKGSEQGQKARSSTYSRYDVSAVAHLLDKAFDHYANSDEPFDFHAAARKDNPTPISLAGHISNLLRHMGTRTDDLSQIADLLAVCLLSHEFRQTDQARQPEPTFNDELVRHCKRGFLIYSEKFLPCDFKHELASCTSFQTNHGSHHTLGPPTARGTTIPGKFGGSLFDPEKRTELLSKIRKSFITMYEELYAPSEQAARKPTLKDLRQYRAKILGYVRNPDGPASDLQPSLEFTVPSTVLLKAKSNKTCFACLQAAPDHFLPCEHGYCVDCVKDFSTPITATPYRYEFDFCVLCGPHSHTKFPKYVIRLDPRAAGVRLLTLDGGGIRGILELDILRRILDKVNLDVQICDLFDLIVGTSTGGIISLGVGSLTKEVRSIDSLIDMFKELAKTTFERDRLQLNALADVRLRPVATKIGNSLLFVGLLKSRYSSSPRRSAVQQAFGKDQALFGSPKTFARQLERATRVAVYASSSVLRTLCTFANYSRDICEPDQATDRSDLGADQGFMREDNPDREPRIWEAAMATSAAPGYFNPWRIDDPALPRVQQKQFADGEGMIWPIEKGHRPLDIAVSIGTGYSGSTLSLPKWLDPANIQEAVKAYHDIVLNSEKVWQSFKNESHKYRKHVHYRINVQLERDYDLDDYKAMEKLRRLAKEYLNQKECDTMMDEVAFQLVANLLYFEPMERMPPTTVNSREYIRGYIYCRLPTGGPEALKLISRIDGFFHQNKPNHPKNPEHVFRQWQTSRSGSLSKSWTSIKQDVMDGKTPCFAVPYAIGCNDDPSAEQCVYVNLLDGVKGTEKQLCRISGFPISYNGLHSILEKRRGLQ</sequence>
<name>A0ACC3A1K7_9EURO</name>
<protein>
    <submittedName>
        <fullName evidence="1">Uncharacterized protein</fullName>
    </submittedName>
</protein>
<reference evidence="1" key="1">
    <citation type="submission" date="2022-10" db="EMBL/GenBank/DDBJ databases">
        <title>Culturing micro-colonial fungi from biological soil crusts in the Mojave desert and describing Neophaeococcomyces mojavensis, and introducing the new genera and species Taxawa tesnikishii.</title>
        <authorList>
            <person name="Kurbessoian T."/>
            <person name="Stajich J.E."/>
        </authorList>
    </citation>
    <scope>NUCLEOTIDE SEQUENCE</scope>
    <source>
        <strain evidence="1">JES_112</strain>
    </source>
</reference>
<keyword evidence="2" id="KW-1185">Reference proteome</keyword>
<organism evidence="1 2">
    <name type="scientific">Neophaeococcomyces mojaviensis</name>
    <dbReference type="NCBI Taxonomy" id="3383035"/>
    <lineage>
        <taxon>Eukaryota</taxon>
        <taxon>Fungi</taxon>
        <taxon>Dikarya</taxon>
        <taxon>Ascomycota</taxon>
        <taxon>Pezizomycotina</taxon>
        <taxon>Eurotiomycetes</taxon>
        <taxon>Chaetothyriomycetidae</taxon>
        <taxon>Chaetothyriales</taxon>
        <taxon>Chaetothyriales incertae sedis</taxon>
        <taxon>Neophaeococcomyces</taxon>
    </lineage>
</organism>
<gene>
    <name evidence="1" type="ORF">H2198_006910</name>
</gene>
<dbReference type="EMBL" id="JAPDRQ010000135">
    <property type="protein sequence ID" value="KAJ9653991.1"/>
    <property type="molecule type" value="Genomic_DNA"/>
</dbReference>
<evidence type="ECO:0000313" key="1">
    <source>
        <dbReference type="EMBL" id="KAJ9653991.1"/>
    </source>
</evidence>